<dbReference type="Proteomes" id="UP000053766">
    <property type="component" value="Unassembled WGS sequence"/>
</dbReference>
<name>A0A0D8XPS4_DICVI</name>
<reference evidence="2" key="2">
    <citation type="journal article" date="2016" name="Sci. Rep.">
        <title>Dictyocaulus viviparus genome, variome and transcriptome elucidate lungworm biology and support future intervention.</title>
        <authorList>
            <person name="McNulty S.N."/>
            <person name="Strube C."/>
            <person name="Rosa B.A."/>
            <person name="Martin J.C."/>
            <person name="Tyagi R."/>
            <person name="Choi Y.J."/>
            <person name="Wang Q."/>
            <person name="Hallsworth Pepin K."/>
            <person name="Zhang X."/>
            <person name="Ozersky P."/>
            <person name="Wilson R.K."/>
            <person name="Sternberg P.W."/>
            <person name="Gasser R.B."/>
            <person name="Mitreva M."/>
        </authorList>
    </citation>
    <scope>NUCLEOTIDE SEQUENCE [LARGE SCALE GENOMIC DNA]</scope>
    <source>
        <strain evidence="2">HannoverDv2000</strain>
    </source>
</reference>
<dbReference type="AlphaFoldDB" id="A0A0D8XPS4"/>
<dbReference type="GO" id="GO:0005840">
    <property type="term" value="C:ribosome"/>
    <property type="evidence" value="ECO:0007669"/>
    <property type="project" value="UniProtKB-KW"/>
</dbReference>
<dbReference type="EMBL" id="KN716387">
    <property type="protein sequence ID" value="KJH45784.1"/>
    <property type="molecule type" value="Genomic_DNA"/>
</dbReference>
<reference evidence="1 2" key="1">
    <citation type="submission" date="2013-11" db="EMBL/GenBank/DDBJ databases">
        <title>Draft genome of the bovine lungworm Dictyocaulus viviparus.</title>
        <authorList>
            <person name="Mitreva M."/>
        </authorList>
    </citation>
    <scope>NUCLEOTIDE SEQUENCE [LARGE SCALE GENOMIC DNA]</scope>
    <source>
        <strain evidence="1 2">HannoverDv2000</strain>
    </source>
</reference>
<evidence type="ECO:0000313" key="2">
    <source>
        <dbReference type="Proteomes" id="UP000053766"/>
    </source>
</evidence>
<sequence length="71" mass="7916">MGTGLPAKHQNVRDVGVHSIAVGSVRLIWFAKKLDEKVNALNGYQRAAREVDNEQKFISSTVADLLIIRNR</sequence>
<keyword evidence="1" id="KW-0687">Ribonucleoprotein</keyword>
<keyword evidence="2" id="KW-1185">Reference proteome</keyword>
<organism evidence="1 2">
    <name type="scientific">Dictyocaulus viviparus</name>
    <name type="common">Bovine lungworm</name>
    <dbReference type="NCBI Taxonomy" id="29172"/>
    <lineage>
        <taxon>Eukaryota</taxon>
        <taxon>Metazoa</taxon>
        <taxon>Ecdysozoa</taxon>
        <taxon>Nematoda</taxon>
        <taxon>Chromadorea</taxon>
        <taxon>Rhabditida</taxon>
        <taxon>Rhabditina</taxon>
        <taxon>Rhabditomorpha</taxon>
        <taxon>Strongyloidea</taxon>
        <taxon>Metastrongylidae</taxon>
        <taxon>Dictyocaulus</taxon>
    </lineage>
</organism>
<evidence type="ECO:0000313" key="1">
    <source>
        <dbReference type="EMBL" id="KJH45784.1"/>
    </source>
</evidence>
<accession>A0A0D8XPS4</accession>
<keyword evidence="1" id="KW-0689">Ribosomal protein</keyword>
<protein>
    <submittedName>
        <fullName evidence="1">30S ribosomal protein S13 domain protein</fullName>
    </submittedName>
</protein>
<proteinExistence type="predicted"/>
<gene>
    <name evidence="1" type="ORF">DICVIV_08180</name>
</gene>